<dbReference type="RefSeq" id="WP_179821585.1">
    <property type="nucleotide sequence ID" value="NZ_JACCFS010000001.1"/>
</dbReference>
<name>A0A7Z0EJS2_9ACTN</name>
<evidence type="ECO:0000313" key="2">
    <source>
        <dbReference type="Proteomes" id="UP000572051"/>
    </source>
</evidence>
<accession>A0A7Z0EJS2</accession>
<keyword evidence="2" id="KW-1185">Reference proteome</keyword>
<organism evidence="1 2">
    <name type="scientific">Nocardiopsis aegyptia</name>
    <dbReference type="NCBI Taxonomy" id="220378"/>
    <lineage>
        <taxon>Bacteria</taxon>
        <taxon>Bacillati</taxon>
        <taxon>Actinomycetota</taxon>
        <taxon>Actinomycetes</taxon>
        <taxon>Streptosporangiales</taxon>
        <taxon>Nocardiopsidaceae</taxon>
        <taxon>Nocardiopsis</taxon>
    </lineage>
</organism>
<protein>
    <submittedName>
        <fullName evidence="1">Uncharacterized protein</fullName>
    </submittedName>
</protein>
<evidence type="ECO:0000313" key="1">
    <source>
        <dbReference type="EMBL" id="NYJ33412.1"/>
    </source>
</evidence>
<dbReference type="EMBL" id="JACCFS010000001">
    <property type="protein sequence ID" value="NYJ33412.1"/>
    <property type="molecule type" value="Genomic_DNA"/>
</dbReference>
<dbReference type="Proteomes" id="UP000572051">
    <property type="component" value="Unassembled WGS sequence"/>
</dbReference>
<gene>
    <name evidence="1" type="ORF">HNR10_001293</name>
</gene>
<dbReference type="AlphaFoldDB" id="A0A7Z0EJS2"/>
<sequence length="141" mass="15307">MEQWATKEEVIAARERMESSHPGWERPAAFAVGVVRDGETTFGLTNAGGNYFPAIVLARVVGHASGTATYPLSRAQLETAVAELSPAEACTEFRHPNLVHWRALLRETADQGGQLVAVFVADLDDPPVDEHDRALRDAVSN</sequence>
<comment type="caution">
    <text evidence="1">The sequence shown here is derived from an EMBL/GenBank/DDBJ whole genome shotgun (WGS) entry which is preliminary data.</text>
</comment>
<reference evidence="1 2" key="1">
    <citation type="submission" date="2020-07" db="EMBL/GenBank/DDBJ databases">
        <title>Sequencing the genomes of 1000 actinobacteria strains.</title>
        <authorList>
            <person name="Klenk H.-P."/>
        </authorList>
    </citation>
    <scope>NUCLEOTIDE SEQUENCE [LARGE SCALE GENOMIC DNA]</scope>
    <source>
        <strain evidence="1 2">DSM 44442</strain>
    </source>
</reference>
<proteinExistence type="predicted"/>